<accession>A0A2R4TDD4</accession>
<evidence type="ECO:0000256" key="1">
    <source>
        <dbReference type="ARBA" id="ARBA00022527"/>
    </source>
</evidence>
<dbReference type="GeneID" id="55661081"/>
<keyword evidence="1" id="KW-0418">Kinase</keyword>
<evidence type="ECO:0000313" key="3">
    <source>
        <dbReference type="EMBL" id="AVZ77124.1"/>
    </source>
</evidence>
<gene>
    <name evidence="3" type="ORF">SLUN_38280</name>
</gene>
<proteinExistence type="predicted"/>
<protein>
    <recommendedName>
        <fullName evidence="2">Histidine kinase/HSP90-like ATPase domain-containing protein</fullName>
    </recommendedName>
</protein>
<dbReference type="AlphaFoldDB" id="A0A2R4TDD4"/>
<dbReference type="InterPro" id="IPR003594">
    <property type="entry name" value="HATPase_dom"/>
</dbReference>
<evidence type="ECO:0000313" key="4">
    <source>
        <dbReference type="Proteomes" id="UP000244201"/>
    </source>
</evidence>
<dbReference type="Proteomes" id="UP000244201">
    <property type="component" value="Chromosome"/>
</dbReference>
<dbReference type="CDD" id="cd16936">
    <property type="entry name" value="HATPase_RsbW-like"/>
    <property type="match status" value="1"/>
</dbReference>
<reference evidence="3 4" key="1">
    <citation type="submission" date="2018-01" db="EMBL/GenBank/DDBJ databases">
        <title>Complete genome sequence of Streptomyces lunaelactis MM109T, a Ferroverdin A producer isolated from cave moonmilk deposits.</title>
        <authorList>
            <person name="Naome A."/>
            <person name="Martinet L."/>
            <person name="Maciejewska M."/>
            <person name="Anderssen S."/>
            <person name="Adam D."/>
            <person name="Tenconi E."/>
            <person name="Deflandre B."/>
            <person name="Arguelles-Arias A."/>
            <person name="Calusinska M."/>
            <person name="Copieters W."/>
            <person name="Karim L."/>
            <person name="Hanikenne M."/>
            <person name="Baurain D."/>
            <person name="van Wezel G."/>
            <person name="Smargiasso N."/>
            <person name="de Pauw E."/>
            <person name="Delfosse P."/>
            <person name="Rigali S."/>
        </authorList>
    </citation>
    <scope>NUCLEOTIDE SEQUENCE [LARGE SCALE GENOMIC DNA]</scope>
    <source>
        <strain evidence="3 4">MM109</strain>
    </source>
</reference>
<dbReference type="InterPro" id="IPR050267">
    <property type="entry name" value="Anti-sigma-factor_SerPK"/>
</dbReference>
<dbReference type="EMBL" id="CP026304">
    <property type="protein sequence ID" value="AVZ77124.1"/>
    <property type="molecule type" value="Genomic_DNA"/>
</dbReference>
<dbReference type="RefSeq" id="WP_108154414.1">
    <property type="nucleotide sequence ID" value="NZ_CP026304.1"/>
</dbReference>
<dbReference type="KEGG" id="slk:SLUN_38280"/>
<dbReference type="PANTHER" id="PTHR35526">
    <property type="entry name" value="ANTI-SIGMA-F FACTOR RSBW-RELATED"/>
    <property type="match status" value="1"/>
</dbReference>
<dbReference type="SUPFAM" id="SSF55874">
    <property type="entry name" value="ATPase domain of HSP90 chaperone/DNA topoisomerase II/histidine kinase"/>
    <property type="match status" value="1"/>
</dbReference>
<name>A0A2R4TDD4_9ACTN</name>
<dbReference type="InterPro" id="IPR036890">
    <property type="entry name" value="HATPase_C_sf"/>
</dbReference>
<organism evidence="3 4">
    <name type="scientific">Streptomyces lunaelactis</name>
    <dbReference type="NCBI Taxonomy" id="1535768"/>
    <lineage>
        <taxon>Bacteria</taxon>
        <taxon>Bacillati</taxon>
        <taxon>Actinomycetota</taxon>
        <taxon>Actinomycetes</taxon>
        <taxon>Kitasatosporales</taxon>
        <taxon>Streptomycetaceae</taxon>
        <taxon>Streptomyces</taxon>
    </lineage>
</organism>
<dbReference type="OrthoDB" id="4301723at2"/>
<dbReference type="GO" id="GO:0004674">
    <property type="term" value="F:protein serine/threonine kinase activity"/>
    <property type="evidence" value="ECO:0007669"/>
    <property type="project" value="UniProtKB-KW"/>
</dbReference>
<keyword evidence="4" id="KW-1185">Reference proteome</keyword>
<feature type="domain" description="Histidine kinase/HSP90-like ATPase" evidence="2">
    <location>
        <begin position="37"/>
        <end position="134"/>
    </location>
</feature>
<sequence>MITTVARAPVSGLAARAPSSSCEPSNPHRNRVDLALAADPAHIATARREVTAHLRCWNLGHLAADAALITSELVTNAVLYGRTETVTVHLAKCGTLAEPQLLIAVTDQSPAAVPAPCSPAAAEEHGRGLLILQCVASCWGVVAKPRGGKLVWATLAVKTPDHGHETELSPSPCCAGSQWAPALA</sequence>
<evidence type="ECO:0000259" key="2">
    <source>
        <dbReference type="Pfam" id="PF13581"/>
    </source>
</evidence>
<dbReference type="Gene3D" id="3.30.565.10">
    <property type="entry name" value="Histidine kinase-like ATPase, C-terminal domain"/>
    <property type="match status" value="1"/>
</dbReference>
<keyword evidence="1" id="KW-0808">Transferase</keyword>
<keyword evidence="1" id="KW-0723">Serine/threonine-protein kinase</keyword>
<dbReference type="Pfam" id="PF13581">
    <property type="entry name" value="HATPase_c_2"/>
    <property type="match status" value="1"/>
</dbReference>
<dbReference type="PANTHER" id="PTHR35526:SF3">
    <property type="entry name" value="ANTI-SIGMA-F FACTOR RSBW"/>
    <property type="match status" value="1"/>
</dbReference>